<dbReference type="OrthoDB" id="2445782at2759"/>
<dbReference type="SUPFAM" id="SSF56672">
    <property type="entry name" value="DNA/RNA polymerases"/>
    <property type="match status" value="1"/>
</dbReference>
<evidence type="ECO:0000313" key="3">
    <source>
        <dbReference type="Proteomes" id="UP001152795"/>
    </source>
</evidence>
<proteinExistence type="predicted"/>
<dbReference type="Proteomes" id="UP001152795">
    <property type="component" value="Unassembled WGS sequence"/>
</dbReference>
<accession>A0A7D9M4D2</accession>
<evidence type="ECO:0000259" key="1">
    <source>
        <dbReference type="Pfam" id="PF00078"/>
    </source>
</evidence>
<feature type="non-terminal residue" evidence="2">
    <location>
        <position position="322"/>
    </location>
</feature>
<evidence type="ECO:0000313" key="2">
    <source>
        <dbReference type="EMBL" id="CAB4043286.1"/>
    </source>
</evidence>
<feature type="domain" description="Reverse transcriptase" evidence="1">
    <location>
        <begin position="203"/>
        <end position="308"/>
    </location>
</feature>
<name>A0A7D9M4D2_PARCT</name>
<dbReference type="PANTHER" id="PTHR47510:SF3">
    <property type="entry name" value="ENDO_EXONUCLEASE_PHOSPHATASE DOMAIN-CONTAINING PROTEIN"/>
    <property type="match status" value="1"/>
</dbReference>
<sequence>DVRSFKNYNSESFKAELSQLPFNETYRINDVNEKIDHFNQLFINTLDKHAPIKHIRIKGRLNQFINKELKCTMRLKDKKLRIFCLSRKAEDWHVYRQLRNSIKTSLRAAQSNFVRNQIEEYKDSDLLLIDLFKFRTVTPDEVRTIILNSPLNKAPGADKINTQLIKDPLEVILDPATDIINCSLMTSTYSSMWKIAEVVPLHKEGDPQIASNNRPISLLSSWSKICDKVALNQYTEHLINHRLLTEHQSGNRKKHSTETLNIAVTDMLLEAMDNKQLSMVILLDVSKAFDSVDHNMLLQRILNLGVSSAVLSGLKVTCLTDG</sequence>
<dbReference type="InterPro" id="IPR000477">
    <property type="entry name" value="RT_dom"/>
</dbReference>
<dbReference type="InterPro" id="IPR043502">
    <property type="entry name" value="DNA/RNA_pol_sf"/>
</dbReference>
<organism evidence="2 3">
    <name type="scientific">Paramuricea clavata</name>
    <name type="common">Red gorgonian</name>
    <name type="synonym">Violescent sea-whip</name>
    <dbReference type="NCBI Taxonomy" id="317549"/>
    <lineage>
        <taxon>Eukaryota</taxon>
        <taxon>Metazoa</taxon>
        <taxon>Cnidaria</taxon>
        <taxon>Anthozoa</taxon>
        <taxon>Octocorallia</taxon>
        <taxon>Malacalcyonacea</taxon>
        <taxon>Plexauridae</taxon>
        <taxon>Paramuricea</taxon>
    </lineage>
</organism>
<dbReference type="AlphaFoldDB" id="A0A7D9M4D2"/>
<dbReference type="EMBL" id="CACRXK020031971">
    <property type="protein sequence ID" value="CAB4043286.1"/>
    <property type="molecule type" value="Genomic_DNA"/>
</dbReference>
<dbReference type="Pfam" id="PF00078">
    <property type="entry name" value="RVT_1"/>
    <property type="match status" value="1"/>
</dbReference>
<protein>
    <recommendedName>
        <fullName evidence="1">Reverse transcriptase domain-containing protein</fullName>
    </recommendedName>
</protein>
<reference evidence="2" key="1">
    <citation type="submission" date="2020-04" db="EMBL/GenBank/DDBJ databases">
        <authorList>
            <person name="Alioto T."/>
            <person name="Alioto T."/>
            <person name="Gomez Garrido J."/>
        </authorList>
    </citation>
    <scope>NUCLEOTIDE SEQUENCE</scope>
    <source>
        <strain evidence="2">A484AB</strain>
    </source>
</reference>
<feature type="non-terminal residue" evidence="2">
    <location>
        <position position="1"/>
    </location>
</feature>
<gene>
    <name evidence="2" type="ORF">PACLA_8A043197</name>
</gene>
<keyword evidence="3" id="KW-1185">Reference proteome</keyword>
<comment type="caution">
    <text evidence="2">The sequence shown here is derived from an EMBL/GenBank/DDBJ whole genome shotgun (WGS) entry which is preliminary data.</text>
</comment>
<dbReference type="PANTHER" id="PTHR47510">
    <property type="entry name" value="REVERSE TRANSCRIPTASE DOMAIN-CONTAINING PROTEIN"/>
    <property type="match status" value="1"/>
</dbReference>